<evidence type="ECO:0000256" key="5">
    <source>
        <dbReference type="ARBA" id="ARBA00022692"/>
    </source>
</evidence>
<dbReference type="Proteomes" id="UP001185706">
    <property type="component" value="Unassembled WGS sequence"/>
</dbReference>
<keyword evidence="4" id="KW-1003">Cell membrane</keyword>
<feature type="transmembrane region" description="Helical" evidence="9">
    <location>
        <begin position="175"/>
        <end position="198"/>
    </location>
</feature>
<feature type="transmembrane region" description="Helical" evidence="9">
    <location>
        <begin position="302"/>
        <end position="327"/>
    </location>
</feature>
<sequence>MSATTMDGQQIQSDSAADSPTITGTPTPVVARAQSHKMLLVAFILASLVLAVASLAVGSRSIPPGEVIAALHGAGEQDIRDIVWNLRLPRTFLAYFAGAALAVAGVLAQSWTRNPLADPGFIGVTAGASFFVALGTVIGIATSTTMRTTLALAGAGITTLLVLAVSRRFEDPLTLILVGAGVSAALGSGAMIIGLYSTDVLDSMRRWTIGSTFGRGPEDVAIAGIGLAIGVTCAAMAARPLDLLAMGEESSLALGGSPTTAQVGAALSVVVLAGSATAATGPIAFVGFAIPHIVRRVVGPSVATLLLPSAILGGCSVLAADIIGRLIAGSSELEMSIVLAIVGAPFLIWGAHRGVGRGWGNNV</sequence>
<feature type="transmembrane region" description="Helical" evidence="9">
    <location>
        <begin position="121"/>
        <end position="142"/>
    </location>
</feature>
<gene>
    <name evidence="10" type="ORF">RAE03_01065</name>
</gene>
<dbReference type="PANTHER" id="PTHR30472:SF1">
    <property type="entry name" value="FE(3+) DICITRATE TRANSPORT SYSTEM PERMEASE PROTEIN FECC-RELATED"/>
    <property type="match status" value="1"/>
</dbReference>
<feature type="transmembrane region" description="Helical" evidence="9">
    <location>
        <begin position="149"/>
        <end position="169"/>
    </location>
</feature>
<organism evidence="10 11">
    <name type="scientific">Corynebacterium tuberculostearicum</name>
    <dbReference type="NCBI Taxonomy" id="38304"/>
    <lineage>
        <taxon>Bacteria</taxon>
        <taxon>Bacillati</taxon>
        <taxon>Actinomycetota</taxon>
        <taxon>Actinomycetes</taxon>
        <taxon>Mycobacteriales</taxon>
        <taxon>Corynebacteriaceae</taxon>
        <taxon>Corynebacterium</taxon>
    </lineage>
</organism>
<reference evidence="10" key="1">
    <citation type="submission" date="2023-08" db="EMBL/GenBank/DDBJ databases">
        <title>Genomic characterization of the C. tuberculostearicum species complex, a ubiquitous member of the human skin microbiome.</title>
        <authorList>
            <person name="Ahmed N."/>
            <person name="Deming C."/>
            <person name="Conlan S."/>
            <person name="Segre J."/>
        </authorList>
    </citation>
    <scope>NUCLEOTIDE SEQUENCE</scope>
    <source>
        <strain evidence="10">CTNIH22</strain>
    </source>
</reference>
<feature type="transmembrane region" description="Helical" evidence="9">
    <location>
        <begin position="333"/>
        <end position="351"/>
    </location>
</feature>
<comment type="caution">
    <text evidence="10">The sequence shown here is derived from an EMBL/GenBank/DDBJ whole genome shotgun (WGS) entry which is preliminary data.</text>
</comment>
<dbReference type="PANTHER" id="PTHR30472">
    <property type="entry name" value="FERRIC ENTEROBACTIN TRANSPORT SYSTEM PERMEASE PROTEIN"/>
    <property type="match status" value="1"/>
</dbReference>
<evidence type="ECO:0000313" key="11">
    <source>
        <dbReference type="Proteomes" id="UP001185706"/>
    </source>
</evidence>
<dbReference type="Pfam" id="PF01032">
    <property type="entry name" value="FecCD"/>
    <property type="match status" value="1"/>
</dbReference>
<feature type="transmembrane region" description="Helical" evidence="9">
    <location>
        <begin position="261"/>
        <end position="290"/>
    </location>
</feature>
<evidence type="ECO:0000256" key="4">
    <source>
        <dbReference type="ARBA" id="ARBA00022475"/>
    </source>
</evidence>
<evidence type="ECO:0000313" key="10">
    <source>
        <dbReference type="EMBL" id="MDV2418373.1"/>
    </source>
</evidence>
<evidence type="ECO:0000256" key="8">
    <source>
        <dbReference type="SAM" id="MobiDB-lite"/>
    </source>
</evidence>
<protein>
    <submittedName>
        <fullName evidence="10">Iron ABC transporter permease</fullName>
    </submittedName>
</protein>
<keyword evidence="7 9" id="KW-0472">Membrane</keyword>
<dbReference type="GO" id="GO:0005886">
    <property type="term" value="C:plasma membrane"/>
    <property type="evidence" value="ECO:0007669"/>
    <property type="project" value="UniProtKB-SubCell"/>
</dbReference>
<feature type="transmembrane region" description="Helical" evidence="9">
    <location>
        <begin position="38"/>
        <end position="57"/>
    </location>
</feature>
<dbReference type="CDD" id="cd06550">
    <property type="entry name" value="TM_ABC_iron-siderophores_like"/>
    <property type="match status" value="1"/>
</dbReference>
<keyword evidence="3" id="KW-0813">Transport</keyword>
<feature type="transmembrane region" description="Helical" evidence="9">
    <location>
        <begin position="92"/>
        <end position="109"/>
    </location>
</feature>
<comment type="similarity">
    <text evidence="2">Belongs to the binding-protein-dependent transport system permease family. FecCD subfamily.</text>
</comment>
<dbReference type="GO" id="GO:0033214">
    <property type="term" value="P:siderophore-iron import into cell"/>
    <property type="evidence" value="ECO:0007669"/>
    <property type="project" value="TreeGrafter"/>
</dbReference>
<dbReference type="RefSeq" id="WP_259885616.1">
    <property type="nucleotide sequence ID" value="NZ_JAVBIB010000001.1"/>
</dbReference>
<dbReference type="InterPro" id="IPR000522">
    <property type="entry name" value="ABC_transptr_permease_BtuC"/>
</dbReference>
<evidence type="ECO:0000256" key="3">
    <source>
        <dbReference type="ARBA" id="ARBA00022448"/>
    </source>
</evidence>
<dbReference type="AlphaFoldDB" id="A0AAE4STQ7"/>
<evidence type="ECO:0000256" key="9">
    <source>
        <dbReference type="SAM" id="Phobius"/>
    </source>
</evidence>
<keyword evidence="6 9" id="KW-1133">Transmembrane helix</keyword>
<accession>A0AAE4STQ7</accession>
<keyword evidence="5 9" id="KW-0812">Transmembrane</keyword>
<dbReference type="GO" id="GO:0022857">
    <property type="term" value="F:transmembrane transporter activity"/>
    <property type="evidence" value="ECO:0007669"/>
    <property type="project" value="InterPro"/>
</dbReference>
<proteinExistence type="inferred from homology"/>
<dbReference type="EMBL" id="JAVBIB010000001">
    <property type="protein sequence ID" value="MDV2418373.1"/>
    <property type="molecule type" value="Genomic_DNA"/>
</dbReference>
<dbReference type="SUPFAM" id="SSF81345">
    <property type="entry name" value="ABC transporter involved in vitamin B12 uptake, BtuC"/>
    <property type="match status" value="1"/>
</dbReference>
<evidence type="ECO:0000256" key="7">
    <source>
        <dbReference type="ARBA" id="ARBA00023136"/>
    </source>
</evidence>
<evidence type="ECO:0000256" key="2">
    <source>
        <dbReference type="ARBA" id="ARBA00007935"/>
    </source>
</evidence>
<dbReference type="InterPro" id="IPR037294">
    <property type="entry name" value="ABC_BtuC-like"/>
</dbReference>
<name>A0AAE4STQ7_9CORY</name>
<evidence type="ECO:0000256" key="6">
    <source>
        <dbReference type="ARBA" id="ARBA00022989"/>
    </source>
</evidence>
<dbReference type="Gene3D" id="1.10.3470.10">
    <property type="entry name" value="ABC transporter involved in vitamin B12 uptake, BtuC"/>
    <property type="match status" value="1"/>
</dbReference>
<comment type="subcellular location">
    <subcellularLocation>
        <location evidence="1">Cell membrane</location>
        <topology evidence="1">Multi-pass membrane protein</topology>
    </subcellularLocation>
</comment>
<feature type="region of interest" description="Disordered" evidence="8">
    <location>
        <begin position="1"/>
        <end position="23"/>
    </location>
</feature>
<evidence type="ECO:0000256" key="1">
    <source>
        <dbReference type="ARBA" id="ARBA00004651"/>
    </source>
</evidence>